<dbReference type="Gramene" id="TraesNOR6A03G03366060.1">
    <property type="protein sequence ID" value="TraesNOR6A03G03366060.1"/>
    <property type="gene ID" value="TraesNOR6A03G03366060"/>
</dbReference>
<dbReference type="Gramene" id="TraesCS6A03G0552300.1">
    <property type="protein sequence ID" value="TraesCS6A03G0552300.1.CDS"/>
    <property type="gene ID" value="TraesCS6A03G0552300"/>
</dbReference>
<evidence type="ECO:0000256" key="1">
    <source>
        <dbReference type="SAM" id="MobiDB-lite"/>
    </source>
</evidence>
<organism evidence="2">
    <name type="scientific">Triticum aestivum</name>
    <name type="common">Wheat</name>
    <dbReference type="NCBI Taxonomy" id="4565"/>
    <lineage>
        <taxon>Eukaryota</taxon>
        <taxon>Viridiplantae</taxon>
        <taxon>Streptophyta</taxon>
        <taxon>Embryophyta</taxon>
        <taxon>Tracheophyta</taxon>
        <taxon>Spermatophyta</taxon>
        <taxon>Magnoliopsida</taxon>
        <taxon>Liliopsida</taxon>
        <taxon>Poales</taxon>
        <taxon>Poaceae</taxon>
        <taxon>BOP clade</taxon>
        <taxon>Pooideae</taxon>
        <taxon>Triticodae</taxon>
        <taxon>Triticeae</taxon>
        <taxon>Triticinae</taxon>
        <taxon>Triticum</taxon>
    </lineage>
</organism>
<keyword evidence="3" id="KW-1185">Reference proteome</keyword>
<dbReference type="OMA" id="NNHHRYE"/>
<dbReference type="Proteomes" id="UP000019116">
    <property type="component" value="Chromosome 6A"/>
</dbReference>
<sequence length="119" mass="13129">MALASSPCTNLNGAAALRFATGRLILQIWAASTKYPLDTPRSTMLDEATSTSTDDSNVYEPYTTTVAKGRRVNNHHRCEFDKKTCVPLPSAFEDSVGIKFFAVTPNINEMRMTICHDDP</sequence>
<dbReference type="AlphaFoldDB" id="A0A3B6NQ70"/>
<feature type="compositionally biased region" description="Polar residues" evidence="1">
    <location>
        <begin position="48"/>
        <end position="59"/>
    </location>
</feature>
<dbReference type="EnsemblPlants" id="TraesCS6A02G203900.1">
    <property type="protein sequence ID" value="TraesCS6A02G203900.1"/>
    <property type="gene ID" value="TraesCS6A02G203900"/>
</dbReference>
<dbReference type="Gramene" id="TraesCS6A02G203900.1">
    <property type="protein sequence ID" value="TraesCS6A02G203900.1"/>
    <property type="gene ID" value="TraesCS6A02G203900"/>
</dbReference>
<proteinExistence type="predicted"/>
<evidence type="ECO:0000313" key="2">
    <source>
        <dbReference type="EnsemblPlants" id="TraesCS6A02G203900.1"/>
    </source>
</evidence>
<accession>A0A3B6NQ70</accession>
<name>A0A3B6NQ70_WHEAT</name>
<feature type="region of interest" description="Disordered" evidence="1">
    <location>
        <begin position="40"/>
        <end position="59"/>
    </location>
</feature>
<evidence type="ECO:0000313" key="3">
    <source>
        <dbReference type="Proteomes" id="UP000019116"/>
    </source>
</evidence>
<reference evidence="2" key="1">
    <citation type="submission" date="2018-08" db="EMBL/GenBank/DDBJ databases">
        <authorList>
            <person name="Rossello M."/>
        </authorList>
    </citation>
    <scope>NUCLEOTIDE SEQUENCE [LARGE SCALE GENOMIC DNA]</scope>
    <source>
        <strain evidence="2">cv. Chinese Spring</strain>
    </source>
</reference>
<protein>
    <submittedName>
        <fullName evidence="2">Uncharacterized protein</fullName>
    </submittedName>
</protein>
<reference evidence="2" key="2">
    <citation type="submission" date="2018-10" db="UniProtKB">
        <authorList>
            <consortium name="EnsemblPlants"/>
        </authorList>
    </citation>
    <scope>IDENTIFICATION</scope>
</reference>